<organism evidence="2 3">
    <name type="scientific">Hirundo rustica rustica</name>
    <dbReference type="NCBI Taxonomy" id="333673"/>
    <lineage>
        <taxon>Eukaryota</taxon>
        <taxon>Metazoa</taxon>
        <taxon>Chordata</taxon>
        <taxon>Craniata</taxon>
        <taxon>Vertebrata</taxon>
        <taxon>Euteleostomi</taxon>
        <taxon>Archelosauria</taxon>
        <taxon>Archosauria</taxon>
        <taxon>Dinosauria</taxon>
        <taxon>Saurischia</taxon>
        <taxon>Theropoda</taxon>
        <taxon>Coelurosauria</taxon>
        <taxon>Aves</taxon>
        <taxon>Neognathae</taxon>
        <taxon>Neoaves</taxon>
        <taxon>Telluraves</taxon>
        <taxon>Australaves</taxon>
        <taxon>Passeriformes</taxon>
        <taxon>Sylvioidea</taxon>
        <taxon>Hirundinidae</taxon>
        <taxon>Hirundo</taxon>
    </lineage>
</organism>
<feature type="compositionally biased region" description="Basic and acidic residues" evidence="1">
    <location>
        <begin position="9"/>
        <end position="20"/>
    </location>
</feature>
<feature type="region of interest" description="Disordered" evidence="1">
    <location>
        <begin position="1"/>
        <end position="37"/>
    </location>
</feature>
<comment type="caution">
    <text evidence="2">The sequence shown here is derived from an EMBL/GenBank/DDBJ whole genome shotgun (WGS) entry which is preliminary data.</text>
</comment>
<accession>A0A3M0J3V6</accession>
<evidence type="ECO:0000313" key="3">
    <source>
        <dbReference type="Proteomes" id="UP000269221"/>
    </source>
</evidence>
<protein>
    <submittedName>
        <fullName evidence="2">Uncharacterized protein</fullName>
    </submittedName>
</protein>
<reference evidence="2 3" key="1">
    <citation type="submission" date="2018-07" db="EMBL/GenBank/DDBJ databases">
        <title>A high quality draft genome assembly of the barn swallow (H. rustica rustica).</title>
        <authorList>
            <person name="Formenti G."/>
            <person name="Chiara M."/>
            <person name="Poveda L."/>
            <person name="Francoijs K.-J."/>
            <person name="Bonisoli-Alquati A."/>
            <person name="Canova L."/>
            <person name="Gianfranceschi L."/>
            <person name="Horner D.S."/>
            <person name="Saino N."/>
        </authorList>
    </citation>
    <scope>NUCLEOTIDE SEQUENCE [LARGE SCALE GENOMIC DNA]</scope>
    <source>
        <strain evidence="2">Chelidonia</strain>
        <tissue evidence="2">Blood</tissue>
    </source>
</reference>
<dbReference type="EMBL" id="QRBI01000184">
    <property type="protein sequence ID" value="RMB95594.1"/>
    <property type="molecule type" value="Genomic_DNA"/>
</dbReference>
<name>A0A3M0J3V6_HIRRU</name>
<keyword evidence="3" id="KW-1185">Reference proteome</keyword>
<proteinExistence type="predicted"/>
<dbReference type="AlphaFoldDB" id="A0A3M0J3V6"/>
<dbReference type="Proteomes" id="UP000269221">
    <property type="component" value="Unassembled WGS sequence"/>
</dbReference>
<evidence type="ECO:0000313" key="2">
    <source>
        <dbReference type="EMBL" id="RMB95594.1"/>
    </source>
</evidence>
<evidence type="ECO:0000256" key="1">
    <source>
        <dbReference type="SAM" id="MobiDB-lite"/>
    </source>
</evidence>
<sequence length="99" mass="11364">MSAGSTVPEKGHENHAKNDIEMPLPGNSERNTKTTEEADKQLRNRMITSDPYLIRLPQTLSYLQHTWAQRLRSLSTQEELTIKVIVYPGRTIQDTQTRT</sequence>
<gene>
    <name evidence="2" type="ORF">DUI87_27704</name>
</gene>